<evidence type="ECO:0000313" key="4">
    <source>
        <dbReference type="RefSeq" id="XP_022244147.1"/>
    </source>
</evidence>
<reference evidence="4" key="1">
    <citation type="submission" date="2025-08" db="UniProtKB">
        <authorList>
            <consortium name="RefSeq"/>
        </authorList>
    </citation>
    <scope>IDENTIFICATION</scope>
    <source>
        <tissue evidence="4">Muscle</tissue>
    </source>
</reference>
<keyword evidence="1" id="KW-0862">Zinc</keyword>
<dbReference type="GeneID" id="106461468"/>
<keyword evidence="1" id="KW-0863">Zinc-finger</keyword>
<dbReference type="RefSeq" id="XP_022244147.1">
    <property type="nucleotide sequence ID" value="XM_022388439.1"/>
</dbReference>
<evidence type="ECO:0000256" key="1">
    <source>
        <dbReference type="PROSITE-ProRule" id="PRU00047"/>
    </source>
</evidence>
<name>A0ABM1SKJ1_LIMPO</name>
<protein>
    <submittedName>
        <fullName evidence="4">Zinc finger CCHC domain-containing protein 14-like</fullName>
    </submittedName>
</protein>
<proteinExistence type="predicted"/>
<sequence length="420" mass="44332">MTNGFNNHYIQGISTSANPAVPTCCLSVSSSCGNLSLNSAPKSQSVELSKLYSVTPGCMLQEDSHLSKENEEPQTRLASKKDTNVPLTIQHLTDDSTVGSSTIQDGECALPNLADSSCIPSYDLSGPKPVSVSVCSQPSIVPPHFRGGVSFESNHMNTNLVPSLKPLPPVYHNIDIGGFPYPVVTSGSSTIPTGSHSLVSLRGNNTCVTVTTATGTPEEIRSLKHRKENVHILYPVAPGLMPPGIQCSRVMHTPVTTAIPCSNTVLPYSCYVHQLIPQPISFHSNTAPPIFPMLSHGFHFQIPNGLTSPDLMFSMQNFPMASPPAAADPNVSPAPGGLPVADTVPSFLVFPGDGAPNLHGDMGCALLPPKPLTCYNCGATGHSGNQCKGATLEEMSSSGNFLLNFAPLPETVDPNEQQQV</sequence>
<accession>A0ABM1SKJ1</accession>
<keyword evidence="1" id="KW-0479">Metal-binding</keyword>
<evidence type="ECO:0000259" key="2">
    <source>
        <dbReference type="PROSITE" id="PS50158"/>
    </source>
</evidence>
<dbReference type="PROSITE" id="PS50158">
    <property type="entry name" value="ZF_CCHC"/>
    <property type="match status" value="1"/>
</dbReference>
<dbReference type="Proteomes" id="UP000694941">
    <property type="component" value="Unplaced"/>
</dbReference>
<evidence type="ECO:0000313" key="3">
    <source>
        <dbReference type="Proteomes" id="UP000694941"/>
    </source>
</evidence>
<gene>
    <name evidence="4" type="primary">LOC106461468</name>
</gene>
<keyword evidence="3" id="KW-1185">Reference proteome</keyword>
<feature type="domain" description="CCHC-type" evidence="2">
    <location>
        <begin position="374"/>
        <end position="388"/>
    </location>
</feature>
<organism evidence="3 4">
    <name type="scientific">Limulus polyphemus</name>
    <name type="common">Atlantic horseshoe crab</name>
    <dbReference type="NCBI Taxonomy" id="6850"/>
    <lineage>
        <taxon>Eukaryota</taxon>
        <taxon>Metazoa</taxon>
        <taxon>Ecdysozoa</taxon>
        <taxon>Arthropoda</taxon>
        <taxon>Chelicerata</taxon>
        <taxon>Merostomata</taxon>
        <taxon>Xiphosura</taxon>
        <taxon>Limulidae</taxon>
        <taxon>Limulus</taxon>
    </lineage>
</organism>
<dbReference type="InterPro" id="IPR001878">
    <property type="entry name" value="Znf_CCHC"/>
</dbReference>
<dbReference type="Pfam" id="PF00098">
    <property type="entry name" value="zf-CCHC"/>
    <property type="match status" value="1"/>
</dbReference>